<dbReference type="InterPro" id="IPR004907">
    <property type="entry name" value="ATPase_V1-cplx_csu"/>
</dbReference>
<reference evidence="7" key="1">
    <citation type="submission" date="2023-07" db="EMBL/GenBank/DDBJ databases">
        <title>Chromosome-level genome assembly of Artemia franciscana.</title>
        <authorList>
            <person name="Jo E."/>
        </authorList>
    </citation>
    <scope>NUCLEOTIDE SEQUENCE</scope>
    <source>
        <tissue evidence="7">Whole body</tissue>
    </source>
</reference>
<dbReference type="EMBL" id="JAVRJZ010000016">
    <property type="protein sequence ID" value="KAK2711343.1"/>
    <property type="molecule type" value="Genomic_DNA"/>
</dbReference>
<comment type="caution">
    <text evidence="7">The sequence shown here is derived from an EMBL/GenBank/DDBJ whole genome shotgun (WGS) entry which is preliminary data.</text>
</comment>
<dbReference type="PANTHER" id="PTHR10137:SF0">
    <property type="entry name" value="V-TYPE PROTON ATPASE SUBUNIT C"/>
    <property type="match status" value="1"/>
</dbReference>
<evidence type="ECO:0000256" key="4">
    <source>
        <dbReference type="ARBA" id="ARBA00023065"/>
    </source>
</evidence>
<name>A0AA88L333_ARTSF</name>
<dbReference type="PANTHER" id="PTHR10137">
    <property type="entry name" value="V-TYPE PROTON ATPASE SUBUNIT C"/>
    <property type="match status" value="1"/>
</dbReference>
<keyword evidence="4 6" id="KW-0406">Ion transport</keyword>
<dbReference type="GO" id="GO:0000221">
    <property type="term" value="C:vacuolar proton-transporting V-type ATPase, V1 domain"/>
    <property type="evidence" value="ECO:0007669"/>
    <property type="project" value="TreeGrafter"/>
</dbReference>
<dbReference type="SUPFAM" id="SSF118203">
    <property type="entry name" value="Vacuolar ATP synthase subunit C"/>
    <property type="match status" value="1"/>
</dbReference>
<evidence type="ECO:0000256" key="3">
    <source>
        <dbReference type="ARBA" id="ARBA00022781"/>
    </source>
</evidence>
<dbReference type="Gene3D" id="3.30.70.1180">
    <property type="entry name" value="Vacuolar atp synthase subunit c, domain 1"/>
    <property type="match status" value="1"/>
</dbReference>
<dbReference type="GO" id="GO:0005765">
    <property type="term" value="C:lysosomal membrane"/>
    <property type="evidence" value="ECO:0007669"/>
    <property type="project" value="TreeGrafter"/>
</dbReference>
<comment type="similarity">
    <text evidence="1 6">Belongs to the V-ATPase C subunit family.</text>
</comment>
<dbReference type="AlphaFoldDB" id="A0AA88L333"/>
<dbReference type="CDD" id="cd14785">
    <property type="entry name" value="V-ATPase_C"/>
    <property type="match status" value="1"/>
</dbReference>
<dbReference type="Gene3D" id="1.20.1460.10">
    <property type="entry name" value="subunit c (vma5p) of the yeast v-atpase, domain 2"/>
    <property type="match status" value="1"/>
</dbReference>
<proteinExistence type="inferred from homology"/>
<protein>
    <recommendedName>
        <fullName evidence="5 6">V-type proton ATPase subunit C</fullName>
    </recommendedName>
</protein>
<dbReference type="Proteomes" id="UP001187531">
    <property type="component" value="Unassembled WGS sequence"/>
</dbReference>
<comment type="subunit">
    <text evidence="6">V-ATPase is a heteromultimeric enzyme made up of two complexes: the ATP-hydrolytic V1 complex and the proton translocation V0 complex. The V1 complex consists of three catalytic AB heterodimers that form a heterohexamer, three peripheral stalks each consisting of EG heterodimers, one central rotor including subunits D and F, and the regulatory subunits C and H. The proton translocation complex V0 consists of the proton transport subunit a, a ring of proteolipid subunits c9c'', rotary subunit d, subunits e and f, and two accessory subunits.</text>
</comment>
<dbReference type="Pfam" id="PF03223">
    <property type="entry name" value="V-ATPase_C"/>
    <property type="match status" value="1"/>
</dbReference>
<keyword evidence="2 6" id="KW-0813">Transport</keyword>
<dbReference type="Gene3D" id="3.30.70.100">
    <property type="match status" value="1"/>
</dbReference>
<dbReference type="FunFam" id="3.30.70.100:FF:000002">
    <property type="entry name" value="V-type proton ATPase subunit C"/>
    <property type="match status" value="1"/>
</dbReference>
<dbReference type="EMBL" id="JAVRJZ010000016">
    <property type="protein sequence ID" value="KAK2711342.1"/>
    <property type="molecule type" value="Genomic_DNA"/>
</dbReference>
<evidence type="ECO:0000256" key="1">
    <source>
        <dbReference type="ARBA" id="ARBA00006138"/>
    </source>
</evidence>
<evidence type="ECO:0000313" key="8">
    <source>
        <dbReference type="Proteomes" id="UP001187531"/>
    </source>
</evidence>
<comment type="function">
    <text evidence="6">Subunit of the V1 complex of vacuolar(H+)-ATPase (V-ATPase), a multisubunit enzyme composed of a peripheral complex (V1) that hydrolyzes ATP and a membrane integral complex (V0) that translocates protons. V-ATPase is responsible for acidifying and maintaining the pH of intracellular compartments and in some cell types, is targeted to the plasma membrane, where it is responsible for acidifying the extracellular environment. Subunit C is necessary for the assembly of the catalytic sector of the enzyme and is likely to have a specific function in its catalytic activity.</text>
</comment>
<gene>
    <name evidence="7" type="ORF">QYM36_012506</name>
</gene>
<dbReference type="EMBL" id="JAVRJZ010000016">
    <property type="protein sequence ID" value="KAK2711344.1"/>
    <property type="molecule type" value="Genomic_DNA"/>
</dbReference>
<dbReference type="InterPro" id="IPR036132">
    <property type="entry name" value="Vac_ATP_synth_c_sf"/>
</dbReference>
<organism evidence="7 8">
    <name type="scientific">Artemia franciscana</name>
    <name type="common">Brine shrimp</name>
    <name type="synonym">Artemia sanfranciscana</name>
    <dbReference type="NCBI Taxonomy" id="6661"/>
    <lineage>
        <taxon>Eukaryota</taxon>
        <taxon>Metazoa</taxon>
        <taxon>Ecdysozoa</taxon>
        <taxon>Arthropoda</taxon>
        <taxon>Crustacea</taxon>
        <taxon>Branchiopoda</taxon>
        <taxon>Anostraca</taxon>
        <taxon>Artemiidae</taxon>
        <taxon>Artemia</taxon>
    </lineage>
</organism>
<accession>A0AA88L333</accession>
<dbReference type="GO" id="GO:0046961">
    <property type="term" value="F:proton-transporting ATPase activity, rotational mechanism"/>
    <property type="evidence" value="ECO:0007669"/>
    <property type="project" value="InterPro"/>
</dbReference>
<keyword evidence="8" id="KW-1185">Reference proteome</keyword>
<sequence>MSEFWLVSVPGDKTPQQAFDKLNDVTKNQNGLSENYKFNIPDLKVGTLDQLVGLSDDLGKLDGFVEQVTKKLANYLGEVLENQRDKISENLLANGGALDAYLTNFHWDAAKYPTKQSLRTISEIIGKQVNLIDAELKTKSAAYNNLKGNLQNLEKKKTGSLLTRNLADLVRKEHFVLNSEYLTTLLVVIPKTYLPEWWAKYERLTQMIAPRSSQLVFEDSDHALVTITLFHKVVDEFRSKARENRFIVREFSYDEETIAAGKNELTKLMNDKKKHYGHLIRWLKINFSESFTAWIHVKALRVFVESVLRYGLPVNFQAVIVHPNRRNVRRLKEVLNNMYSHLDSTGSQSVADNVDIPGMVFSTGDYYPYVFFKLNVDTSDLVSSKIV</sequence>
<evidence type="ECO:0000313" key="7">
    <source>
        <dbReference type="EMBL" id="KAK2711344.1"/>
    </source>
</evidence>
<evidence type="ECO:0000256" key="6">
    <source>
        <dbReference type="RuleBase" id="RU364010"/>
    </source>
</evidence>
<evidence type="ECO:0000256" key="2">
    <source>
        <dbReference type="ARBA" id="ARBA00022448"/>
    </source>
</evidence>
<keyword evidence="3 6" id="KW-0375">Hydrogen ion transport</keyword>
<evidence type="ECO:0000256" key="5">
    <source>
        <dbReference type="ARBA" id="ARBA00071118"/>
    </source>
</evidence>